<dbReference type="SUPFAM" id="SSF50998">
    <property type="entry name" value="Quinoprotein alcohol dehydrogenase-like"/>
    <property type="match status" value="1"/>
</dbReference>
<keyword evidence="8" id="KW-0472">Membrane</keyword>
<feature type="transmembrane region" description="Helical" evidence="8">
    <location>
        <begin position="138"/>
        <end position="161"/>
    </location>
</feature>
<evidence type="ECO:0000256" key="3">
    <source>
        <dbReference type="ARBA" id="ARBA00008845"/>
    </source>
</evidence>
<feature type="compositionally biased region" description="Basic residues" evidence="7">
    <location>
        <begin position="1129"/>
        <end position="1142"/>
    </location>
</feature>
<comment type="similarity">
    <text evidence="3">Belongs to the VPRBP/DCAF1 family.</text>
</comment>
<feature type="region of interest" description="Disordered" evidence="7">
    <location>
        <begin position="775"/>
        <end position="794"/>
    </location>
</feature>
<feature type="compositionally biased region" description="Acidic residues" evidence="7">
    <location>
        <begin position="2201"/>
        <end position="2214"/>
    </location>
</feature>
<evidence type="ECO:0000256" key="8">
    <source>
        <dbReference type="SAM" id="Phobius"/>
    </source>
</evidence>
<organism evidence="9 10">
    <name type="scientific">Hondaea fermentalgiana</name>
    <dbReference type="NCBI Taxonomy" id="2315210"/>
    <lineage>
        <taxon>Eukaryota</taxon>
        <taxon>Sar</taxon>
        <taxon>Stramenopiles</taxon>
        <taxon>Bigyra</taxon>
        <taxon>Labyrinthulomycetes</taxon>
        <taxon>Thraustochytrida</taxon>
        <taxon>Thraustochytriidae</taxon>
        <taxon>Hondaea</taxon>
    </lineage>
</organism>
<dbReference type="Gene3D" id="1.25.10.10">
    <property type="entry name" value="Leucine-rich Repeat Variant"/>
    <property type="match status" value="1"/>
</dbReference>
<comment type="pathway">
    <text evidence="2">Protein modification; protein ubiquitination.</text>
</comment>
<dbReference type="Proteomes" id="UP000241890">
    <property type="component" value="Unassembled WGS sequence"/>
</dbReference>
<dbReference type="InParanoid" id="A0A2R5GHH7"/>
<feature type="compositionally biased region" description="Basic and acidic residues" evidence="7">
    <location>
        <begin position="16"/>
        <end position="31"/>
    </location>
</feature>
<feature type="compositionally biased region" description="Basic and acidic residues" evidence="7">
    <location>
        <begin position="1618"/>
        <end position="1652"/>
    </location>
</feature>
<keyword evidence="6" id="KW-0175">Coiled coil</keyword>
<evidence type="ECO:0000256" key="1">
    <source>
        <dbReference type="ARBA" id="ARBA00004123"/>
    </source>
</evidence>
<feature type="region of interest" description="Disordered" evidence="7">
    <location>
        <begin position="1596"/>
        <end position="1654"/>
    </location>
</feature>
<keyword evidence="10" id="KW-1185">Reference proteome</keyword>
<dbReference type="PANTHER" id="PTHR13129:SF4">
    <property type="entry name" value="DDB1- AND CUL4-ASSOCIATED FACTOR 1"/>
    <property type="match status" value="1"/>
</dbReference>
<dbReference type="OrthoDB" id="27563at2759"/>
<dbReference type="InterPro" id="IPR011047">
    <property type="entry name" value="Quinoprotein_ADH-like_sf"/>
</dbReference>
<evidence type="ECO:0000313" key="9">
    <source>
        <dbReference type="EMBL" id="GBG30045.1"/>
    </source>
</evidence>
<evidence type="ECO:0000313" key="10">
    <source>
        <dbReference type="Proteomes" id="UP000241890"/>
    </source>
</evidence>
<feature type="region of interest" description="Disordered" evidence="7">
    <location>
        <begin position="1116"/>
        <end position="1170"/>
    </location>
</feature>
<keyword evidence="8" id="KW-1133">Transmembrane helix</keyword>
<feature type="compositionally biased region" description="Low complexity" evidence="7">
    <location>
        <begin position="1143"/>
        <end position="1160"/>
    </location>
</feature>
<feature type="region of interest" description="Disordered" evidence="7">
    <location>
        <begin position="1"/>
        <end position="97"/>
    </location>
</feature>
<feature type="compositionally biased region" description="Low complexity" evidence="7">
    <location>
        <begin position="1233"/>
        <end position="1245"/>
    </location>
</feature>
<dbReference type="PANTHER" id="PTHR13129">
    <property type="entry name" value="VPRBP PROTEIN-RELATED"/>
    <property type="match status" value="1"/>
</dbReference>
<feature type="compositionally biased region" description="Acidic residues" evidence="7">
    <location>
        <begin position="2142"/>
        <end position="2194"/>
    </location>
</feature>
<feature type="transmembrane region" description="Helical" evidence="8">
    <location>
        <begin position="213"/>
        <end position="233"/>
    </location>
</feature>
<name>A0A2R5GHH7_9STRA</name>
<dbReference type="GO" id="GO:0080008">
    <property type="term" value="C:Cul4-RING E3 ubiquitin ligase complex"/>
    <property type="evidence" value="ECO:0007669"/>
    <property type="project" value="TreeGrafter"/>
</dbReference>
<proteinExistence type="inferred from homology"/>
<dbReference type="InterPro" id="IPR016024">
    <property type="entry name" value="ARM-type_fold"/>
</dbReference>
<keyword evidence="8" id="KW-0812">Transmembrane</keyword>
<accession>A0A2R5GHH7</accession>
<feature type="compositionally biased region" description="Polar residues" evidence="7">
    <location>
        <begin position="1117"/>
        <end position="1128"/>
    </location>
</feature>
<feature type="region of interest" description="Disordered" evidence="7">
    <location>
        <begin position="2142"/>
        <end position="2217"/>
    </location>
</feature>
<feature type="coiled-coil region" evidence="6">
    <location>
        <begin position="642"/>
        <end position="669"/>
    </location>
</feature>
<dbReference type="GO" id="GO:0016567">
    <property type="term" value="P:protein ubiquitination"/>
    <property type="evidence" value="ECO:0007669"/>
    <property type="project" value="UniProtKB-UniPathway"/>
</dbReference>
<protein>
    <submittedName>
        <fullName evidence="9">DDB1-and CUL4-associated factor 1</fullName>
    </submittedName>
</protein>
<feature type="compositionally biased region" description="Acidic residues" evidence="7">
    <location>
        <begin position="37"/>
        <end position="46"/>
    </location>
</feature>
<dbReference type="InterPro" id="IPR011989">
    <property type="entry name" value="ARM-like"/>
</dbReference>
<feature type="region of interest" description="Disordered" evidence="7">
    <location>
        <begin position="1218"/>
        <end position="1282"/>
    </location>
</feature>
<comment type="subcellular location">
    <subcellularLocation>
        <location evidence="1">Nucleus</location>
    </subcellularLocation>
</comment>
<dbReference type="PROSITE" id="PS50896">
    <property type="entry name" value="LISH"/>
    <property type="match status" value="1"/>
</dbReference>
<keyword evidence="5" id="KW-0539">Nucleus</keyword>
<evidence type="ECO:0000256" key="2">
    <source>
        <dbReference type="ARBA" id="ARBA00004906"/>
    </source>
</evidence>
<dbReference type="EMBL" id="BEYU01000070">
    <property type="protein sequence ID" value="GBG30045.1"/>
    <property type="molecule type" value="Genomic_DNA"/>
</dbReference>
<feature type="transmembrane region" description="Helical" evidence="8">
    <location>
        <begin position="253"/>
        <end position="271"/>
    </location>
</feature>
<dbReference type="Gene3D" id="2.130.10.10">
    <property type="entry name" value="YVTN repeat-like/Quinoprotein amine dehydrogenase"/>
    <property type="match status" value="1"/>
</dbReference>
<feature type="compositionally biased region" description="Acidic residues" evidence="7">
    <location>
        <begin position="74"/>
        <end position="97"/>
    </location>
</feature>
<dbReference type="UniPathway" id="UPA00143"/>
<gene>
    <name evidence="9" type="ORF">FCC1311_062652</name>
</gene>
<dbReference type="InterPro" id="IPR033270">
    <property type="entry name" value="VPRBP/DCAF1"/>
</dbReference>
<comment type="caution">
    <text evidence="9">The sequence shown here is derived from an EMBL/GenBank/DDBJ whole genome shotgun (WGS) entry which is preliminary data.</text>
</comment>
<reference evidence="9 10" key="1">
    <citation type="submission" date="2017-12" db="EMBL/GenBank/DDBJ databases">
        <title>Sequencing, de novo assembly and annotation of complete genome of a new Thraustochytrid species, strain FCC1311.</title>
        <authorList>
            <person name="Sedici K."/>
            <person name="Godart F."/>
            <person name="Aiese Cigliano R."/>
            <person name="Sanseverino W."/>
            <person name="Barakat M."/>
            <person name="Ortet P."/>
            <person name="Marechal E."/>
            <person name="Cagnac O."/>
            <person name="Amato A."/>
        </authorList>
    </citation>
    <scope>NUCLEOTIDE SEQUENCE [LARGE SCALE GENOMIC DNA]</scope>
</reference>
<evidence type="ECO:0000256" key="4">
    <source>
        <dbReference type="ARBA" id="ARBA00022786"/>
    </source>
</evidence>
<feature type="transmembrane region" description="Helical" evidence="8">
    <location>
        <begin position="181"/>
        <end position="201"/>
    </location>
</feature>
<dbReference type="SUPFAM" id="SSF48371">
    <property type="entry name" value="ARM repeat"/>
    <property type="match status" value="1"/>
</dbReference>
<evidence type="ECO:0000256" key="7">
    <source>
        <dbReference type="SAM" id="MobiDB-lite"/>
    </source>
</evidence>
<evidence type="ECO:0000256" key="5">
    <source>
        <dbReference type="ARBA" id="ARBA00023242"/>
    </source>
</evidence>
<dbReference type="InterPro" id="IPR015943">
    <property type="entry name" value="WD40/YVTN_repeat-like_dom_sf"/>
</dbReference>
<evidence type="ECO:0000256" key="6">
    <source>
        <dbReference type="SAM" id="Coils"/>
    </source>
</evidence>
<sequence>MRVERLARKVKKKSSRALDKMKKAYDARLTDDGGFTSEEDDEDDNDHDSQLTNKRISRRVQPMHAQGQNHAIENDEDDDDEQQEDRDDNEDDDEDDEAYENGAKLRMHEKMEFEKWVREVIYAKRIKQKPMQVVKSRIMHGVTVTLATSCIVFLIGLRADYRYVMSVPMRATTSGARVTDLLYAKASMGLIAGCWALRAWFTRNLLRESVLRVYVFLRCVEWIVTLWLLFALWVDFGALPFQSDTGLASGEKAIYFFSTFICLFGLINTVVHFSRLRREWHEYEDRALRAYLDAKEAAKWRKRPARGFDPQELLAFNSTEVVPHSTYWANGDATLAHAEAEAFVQTAVSAGAGGGREDEVELFVGDGFIDKFAIMSLEEFMLRWDSMAESGDFDRDISYVPSVQEMDLHLSQRGFHLVYSDEQDVEVGPAVRMFAFAQSQGAVFLIEFLFDITNRLLHASFRSQDDSKTPNFVSQKKQLDASSVIRDPPALCNRDKILGICHVLYGGVVPANFVSAQLGQVTNHLRARSTFYAKINATISLEVANALGKSQPKLRNYFTIRFAAKNGRNRQKSHMGTNVPGFADVPHAPGAMAETARARGGIGGGPDDAGSLEHMMETCVQTLKNLSAYDLAARLAVNDRKVQEAVDMIDKIAEAMERLEQDYLEEKNRSPVESQREYAPIGQVVRILMDADEWTSILTACLSWESASMRPNLTIKLAAMRMLVAFLAATDNDGFYYEVFLLERIVPYQELLAYAYGDAYLSTVSSAEISAASTSSSAATPNARRRRRAPRAPARVEDEMAKQVIRWWKERPSEARILRLRATALLRAWVEDDRVAADYIVEPHGDRGMLSPFPRVLLTRLRTELIDAYEHGTRRLAGHRIARRGCAEIKKFHNFNAEIRHVCRLFVVLSDANAAVIRPVLQEDGVGMLLRLLKIDREDAALQWDVVDLLTALMVFRKFANEFIDAGGVSLLFNLAKGTSVPGFMIPVVTNCFTNLAATGMGKICQTQKPLVEPLNAFMLEQVSNPQAREGALGYFRDALKCPVNLRIFDNLKGVYEVLNALSDVYDQNFVDGAFDIAKQEGLIAASLGALESYFRMHVAIAAHIARFDLVSHRNKQQGANSISNKANSHVHHHHHHHHQGRPRSSSIGSRSSMGSAGSHGFHRARELPEDKPVEIDDVAHANDMSFLQSNMDAVMRLLARSSWPPVETLLRYELPVRSTTTRSRENSNEGISAAARARRGSTSAEQDGGAETAPAENQDGDNEEPLAKQGQAHDNSHASDDAMHSQTLASYSNATATTGGAGAGLPANRKHALLLLLDVVRSGLVTSIKALQILRIITLVPSTYKMVCEASLPNQHPLTIPLNSTELQTLEDESVLGISVLLEAMATFEAREAEVLVAALEVLCNCCTPAYGDDRAQRPVRRLARDNNALMTLLALLRYDETPKLADQIRYLACLVLQGLAKDHHVAQVLETLNLSQALTKIARTEPVLVENKKIHKRLKREALKLIEHISGTDIGDVADATNKRLLRNSIVDRTQISFDSRELLGLIEGHLRDHGYGRVADVLESELQSRYKENSAKGSSPRFSWPTKYLGVAKAKKEKESSKGAVMLTPPRRSSKSKERGDSDAQDEKESLGLEGTAGHDGDPSKKDGKLVVGKKRRFGFVGQGSMQKRRKVSSKVAATPVKTESCIARQQVSKVMHSNSGNSTALERIVQDYLREQHRKCLEPVTIIPPMSLHGDRHECTADKKHATGAPINVTQRLFQRETTGSPGNSGCLAQNARFVHGRSKWVKTFRNITRNEDTDPGADMNNPEFSQMYTCVSFLQPLRAGYEDLLLGTSGGDLVMRNTHTCQTYAKWAVHESPLTSVNVVGDRVLTHAESGNVALSKFPASVVEAYADDEDRVYAYAQRNRNGPDDELVQLWQHENVMNVEMDQACVRMVATTSIERGRHEQAAIVYDLQTGRFVSRLSHVKLSSRYQWHRACFAPHDSNLVLHDGLLWDVRAHRHIHKFDKFTEYGRATFRPDGTHVAIDTAVWDMRTFKLFVMCEAFAGAVVKFDSTSSVAYSYYPPLFEEKQMSVFTVTDASDYSNITTQDLQPHRIVDLALDTTARKLAVLTERSLNHEEDRSKICTCRLYEAGRTQIADDDEYKDDDELLDDEDDEDDENDMDSDDDIDDDDDDDDEDEDEHEHEHDDDDMANHPDDMDDYDDEDDDDIDGSFVRDMIEPFGSLEAMMYGHL</sequence>
<keyword evidence="4" id="KW-0833">Ubl conjugation pathway</keyword>
<dbReference type="InterPro" id="IPR006594">
    <property type="entry name" value="LisH"/>
</dbReference>
<dbReference type="GO" id="GO:0005634">
    <property type="term" value="C:nucleus"/>
    <property type="evidence" value="ECO:0007669"/>
    <property type="project" value="UniProtKB-SubCell"/>
</dbReference>